<reference evidence="7 8" key="1">
    <citation type="submission" date="2018-08" db="EMBL/GenBank/DDBJ databases">
        <title>Sequencing the genomes of 1000 actinobacteria strains.</title>
        <authorList>
            <person name="Klenk H.-P."/>
        </authorList>
    </citation>
    <scope>NUCLEOTIDE SEQUENCE [LARGE SCALE GENOMIC DNA]</scope>
    <source>
        <strain evidence="7 8">DSM 22967</strain>
    </source>
</reference>
<proteinExistence type="inferred from homology"/>
<accession>A0A3D9ULQ9</accession>
<dbReference type="NCBIfam" id="TIGR02937">
    <property type="entry name" value="sigma70-ECF"/>
    <property type="match status" value="1"/>
</dbReference>
<dbReference type="Proteomes" id="UP000256253">
    <property type="component" value="Unassembled WGS sequence"/>
</dbReference>
<evidence type="ECO:0000256" key="1">
    <source>
        <dbReference type="ARBA" id="ARBA00010641"/>
    </source>
</evidence>
<feature type="domain" description="RNA polymerase sigma-70 region 2" evidence="6">
    <location>
        <begin position="33"/>
        <end position="100"/>
    </location>
</feature>
<dbReference type="InterPro" id="IPR039425">
    <property type="entry name" value="RNA_pol_sigma-70-like"/>
</dbReference>
<evidence type="ECO:0000256" key="3">
    <source>
        <dbReference type="ARBA" id="ARBA00023082"/>
    </source>
</evidence>
<dbReference type="InterPro" id="IPR014284">
    <property type="entry name" value="RNA_pol_sigma-70_dom"/>
</dbReference>
<evidence type="ECO:0000256" key="2">
    <source>
        <dbReference type="ARBA" id="ARBA00023015"/>
    </source>
</evidence>
<dbReference type="PANTHER" id="PTHR43133">
    <property type="entry name" value="RNA POLYMERASE ECF-TYPE SIGMA FACTO"/>
    <property type="match status" value="1"/>
</dbReference>
<dbReference type="InterPro" id="IPR013325">
    <property type="entry name" value="RNA_pol_sigma_r2"/>
</dbReference>
<dbReference type="OrthoDB" id="265863at2"/>
<keyword evidence="3" id="KW-0731">Sigma factor</keyword>
<dbReference type="Gene3D" id="1.10.10.10">
    <property type="entry name" value="Winged helix-like DNA-binding domain superfamily/Winged helix DNA-binding domain"/>
    <property type="match status" value="1"/>
</dbReference>
<evidence type="ECO:0000256" key="5">
    <source>
        <dbReference type="ARBA" id="ARBA00023163"/>
    </source>
</evidence>
<comment type="caution">
    <text evidence="7">The sequence shown here is derived from an EMBL/GenBank/DDBJ whole genome shotgun (WGS) entry which is preliminary data.</text>
</comment>
<dbReference type="GO" id="GO:0006352">
    <property type="term" value="P:DNA-templated transcription initiation"/>
    <property type="evidence" value="ECO:0007669"/>
    <property type="project" value="InterPro"/>
</dbReference>
<dbReference type="EMBL" id="QTUA01000001">
    <property type="protein sequence ID" value="REF29343.1"/>
    <property type="molecule type" value="Genomic_DNA"/>
</dbReference>
<dbReference type="PANTHER" id="PTHR43133:SF8">
    <property type="entry name" value="RNA POLYMERASE SIGMA FACTOR HI_1459-RELATED"/>
    <property type="match status" value="1"/>
</dbReference>
<protein>
    <submittedName>
        <fullName evidence="7">RNA polymerase sigma factor (Sigma-70 family)</fullName>
    </submittedName>
</protein>
<comment type="similarity">
    <text evidence="1">Belongs to the sigma-70 factor family. ECF subfamily.</text>
</comment>
<keyword evidence="8" id="KW-1185">Reference proteome</keyword>
<gene>
    <name evidence="7" type="ORF">DFJ65_0278</name>
</gene>
<dbReference type="SUPFAM" id="SSF88946">
    <property type="entry name" value="Sigma2 domain of RNA polymerase sigma factors"/>
    <property type="match status" value="1"/>
</dbReference>
<dbReference type="InterPro" id="IPR007627">
    <property type="entry name" value="RNA_pol_sigma70_r2"/>
</dbReference>
<dbReference type="Pfam" id="PF04542">
    <property type="entry name" value="Sigma70_r2"/>
    <property type="match status" value="1"/>
</dbReference>
<dbReference type="AlphaFoldDB" id="A0A3D9ULQ9"/>
<evidence type="ECO:0000256" key="4">
    <source>
        <dbReference type="ARBA" id="ARBA00023125"/>
    </source>
</evidence>
<dbReference type="InterPro" id="IPR013324">
    <property type="entry name" value="RNA_pol_sigma_r3/r4-like"/>
</dbReference>
<keyword evidence="5" id="KW-0804">Transcription</keyword>
<dbReference type="GO" id="GO:0016987">
    <property type="term" value="F:sigma factor activity"/>
    <property type="evidence" value="ECO:0007669"/>
    <property type="project" value="UniProtKB-KW"/>
</dbReference>
<dbReference type="SUPFAM" id="SSF88659">
    <property type="entry name" value="Sigma3 and sigma4 domains of RNA polymerase sigma factors"/>
    <property type="match status" value="1"/>
</dbReference>
<evidence type="ECO:0000259" key="6">
    <source>
        <dbReference type="Pfam" id="PF04542"/>
    </source>
</evidence>
<dbReference type="Gene3D" id="1.10.1740.10">
    <property type="match status" value="1"/>
</dbReference>
<dbReference type="RefSeq" id="WP_115921469.1">
    <property type="nucleotide sequence ID" value="NZ_QTUA01000001.1"/>
</dbReference>
<dbReference type="InterPro" id="IPR036388">
    <property type="entry name" value="WH-like_DNA-bd_sf"/>
</dbReference>
<dbReference type="GO" id="GO:0003677">
    <property type="term" value="F:DNA binding"/>
    <property type="evidence" value="ECO:0007669"/>
    <property type="project" value="UniProtKB-KW"/>
</dbReference>
<keyword evidence="4" id="KW-0238">DNA-binding</keyword>
<evidence type="ECO:0000313" key="7">
    <source>
        <dbReference type="EMBL" id="REF29343.1"/>
    </source>
</evidence>
<evidence type="ECO:0000313" key="8">
    <source>
        <dbReference type="Proteomes" id="UP000256253"/>
    </source>
</evidence>
<organism evidence="7 8">
    <name type="scientific">Calidifontibacter indicus</name>
    <dbReference type="NCBI Taxonomy" id="419650"/>
    <lineage>
        <taxon>Bacteria</taxon>
        <taxon>Bacillati</taxon>
        <taxon>Actinomycetota</taxon>
        <taxon>Actinomycetes</taxon>
        <taxon>Micrococcales</taxon>
        <taxon>Dermacoccaceae</taxon>
        <taxon>Calidifontibacter</taxon>
    </lineage>
</organism>
<sequence>MNAPAPPGSLTARAGAIHAAYLAGDEQRLGDLVDLLTPVLWHTARAQGAGAATAEDAVQTAWLRLVEYGTKMNEPAAVLGWMVTTVKRECWRQVRRERRTTGLDTAPEPRDCVAAADAEVILAEKQRVLWQHVQELTPRCRELLRVIAFSDRADYTQLAQALGMPVGSIGPTRGRCLGKLRTSLTADPRWEQ</sequence>
<name>A0A3D9ULQ9_9MICO</name>
<keyword evidence="2" id="KW-0805">Transcription regulation</keyword>